<dbReference type="InterPro" id="IPR036864">
    <property type="entry name" value="Zn2-C6_fun-type_DNA-bd_sf"/>
</dbReference>
<feature type="region of interest" description="Disordered" evidence="6">
    <location>
        <begin position="722"/>
        <end position="812"/>
    </location>
</feature>
<dbReference type="EMBL" id="JARPMG010000009">
    <property type="protein sequence ID" value="KAJ8098462.1"/>
    <property type="molecule type" value="Genomic_DNA"/>
</dbReference>
<name>A0AAD7QRI9_9ASCO</name>
<evidence type="ECO:0000313" key="8">
    <source>
        <dbReference type="EMBL" id="KAJ8098462.1"/>
    </source>
</evidence>
<dbReference type="Gene3D" id="4.10.240.10">
    <property type="entry name" value="Zn(2)-C6 fungal-type DNA-binding domain"/>
    <property type="match status" value="1"/>
</dbReference>
<protein>
    <submittedName>
        <fullName evidence="8">Fungal-specific transcription factor domain-containing protein</fullName>
    </submittedName>
</protein>
<keyword evidence="4" id="KW-0804">Transcription</keyword>
<dbReference type="SUPFAM" id="SSF57701">
    <property type="entry name" value="Zn2/Cys6 DNA-binding domain"/>
    <property type="match status" value="1"/>
</dbReference>
<feature type="domain" description="Zn(2)-C6 fungal-type" evidence="7">
    <location>
        <begin position="38"/>
        <end position="68"/>
    </location>
</feature>
<feature type="compositionally biased region" description="Acidic residues" evidence="6">
    <location>
        <begin position="638"/>
        <end position="656"/>
    </location>
</feature>
<dbReference type="InterPro" id="IPR001138">
    <property type="entry name" value="Zn2Cys6_DnaBD"/>
</dbReference>
<dbReference type="Proteomes" id="UP001217417">
    <property type="component" value="Unassembled WGS sequence"/>
</dbReference>
<dbReference type="GO" id="GO:0008270">
    <property type="term" value="F:zinc ion binding"/>
    <property type="evidence" value="ECO:0007669"/>
    <property type="project" value="InterPro"/>
</dbReference>
<dbReference type="GO" id="GO:0006351">
    <property type="term" value="P:DNA-templated transcription"/>
    <property type="evidence" value="ECO:0007669"/>
    <property type="project" value="InterPro"/>
</dbReference>
<dbReference type="AlphaFoldDB" id="A0AAD7QRI9"/>
<organism evidence="8 9">
    <name type="scientific">Lipomyces tetrasporus</name>
    <dbReference type="NCBI Taxonomy" id="54092"/>
    <lineage>
        <taxon>Eukaryota</taxon>
        <taxon>Fungi</taxon>
        <taxon>Dikarya</taxon>
        <taxon>Ascomycota</taxon>
        <taxon>Saccharomycotina</taxon>
        <taxon>Lipomycetes</taxon>
        <taxon>Lipomycetales</taxon>
        <taxon>Lipomycetaceae</taxon>
        <taxon>Lipomyces</taxon>
    </lineage>
</organism>
<keyword evidence="2" id="KW-0862">Zinc</keyword>
<gene>
    <name evidence="8" type="ORF">POJ06DRAFT_200692</name>
</gene>
<evidence type="ECO:0000256" key="2">
    <source>
        <dbReference type="ARBA" id="ARBA00022833"/>
    </source>
</evidence>
<accession>A0AAD7QRI9</accession>
<evidence type="ECO:0000256" key="4">
    <source>
        <dbReference type="ARBA" id="ARBA00023163"/>
    </source>
</evidence>
<keyword evidence="9" id="KW-1185">Reference proteome</keyword>
<dbReference type="PANTHER" id="PTHR31668:SF4">
    <property type="entry name" value="TRANSCRIPTIONAL ACTIVATOR PROTEIN DAL81"/>
    <property type="match status" value="1"/>
</dbReference>
<dbReference type="InterPro" id="IPR007219">
    <property type="entry name" value="XnlR_reg_dom"/>
</dbReference>
<comment type="caution">
    <text evidence="8">The sequence shown here is derived from an EMBL/GenBank/DDBJ whole genome shotgun (WGS) entry which is preliminary data.</text>
</comment>
<evidence type="ECO:0000256" key="5">
    <source>
        <dbReference type="ARBA" id="ARBA00023242"/>
    </source>
</evidence>
<dbReference type="InterPro" id="IPR050797">
    <property type="entry name" value="Carb_Metab_Trans_Reg"/>
</dbReference>
<keyword evidence="5" id="KW-0539">Nucleus</keyword>
<evidence type="ECO:0000259" key="7">
    <source>
        <dbReference type="PROSITE" id="PS00463"/>
    </source>
</evidence>
<dbReference type="GO" id="GO:0003677">
    <property type="term" value="F:DNA binding"/>
    <property type="evidence" value="ECO:0007669"/>
    <property type="project" value="InterPro"/>
</dbReference>
<proteinExistence type="predicted"/>
<sequence length="812" mass="91759">MLNSGQVPQPAGAVPSVVSVQGPTQALLGLQPGQKSRPCDSCRRRKSRCFVPPNDDSCVLCRFRKQECTFLEGPKPRRKRDAQSTGEGASVPPPKVAKIDGSPPATFTNMSPPDGSVASGSSAHSQVPIRETLPIEDYSTIRGHSLLKKTLGLQNPRWSNYVGSSSTLDYGFLELIPFDRRDEAELANGVSLRKVAPDAMFIMEYDRSIDGYEEMLQTVDDIERIVAPHGQALVDLYFRIVHPSFPVLHKKVFLEKYSRTHREFAPPLLAAVYSLALNWWSYDPELAPLPKPDVDKLDKLAHKTFADVIMRPKLSTVQAGLLLLQRRHDGAGDWPLCSHVVALAEELGLGLDCEKWRIPKWERGLRRRLAWAVWLQDKWHALTQSRPSHIDKRNWLIKHVTSDDFPETAADESNEDGSAEVENGRRLFQEMISLSEVVHEVLTTLFTVSAERELRDIEDILEKAKPIQIKLKDWYQALPESLRMNTQLKTRKLSSNGSLHLAYFATEITLHRRIIHALTPSTPKEIVQVCRSAARVRLLAAMDFVKNLKPEHIQAFWYSSSATNFALVGTFAALLFATATEDGERKLFKTCLDEYRWSLRVSSRGFEQMSQALRKLDLAIARIPIFEIEKRAIKSRDDDEDEEEEDENDYEEEDESGQQGRHNRSGEASGPYEDDELYNLSAMRYWNETGMNMANDVAFLMAQGDIDGNSKYPPQMTSGELRALSASGSAHSSPEQQIHHPTTERQLPDTQLQHQQQSQSQQDWMYLPSYSTGVQGPQDWPPQWHEGNHKPTVDTATNSAIRDDGYQGDMHL</sequence>
<feature type="compositionally biased region" description="Low complexity" evidence="6">
    <location>
        <begin position="751"/>
        <end position="762"/>
    </location>
</feature>
<feature type="compositionally biased region" description="Basic and acidic residues" evidence="6">
    <location>
        <begin position="737"/>
        <end position="747"/>
    </location>
</feature>
<evidence type="ECO:0000256" key="3">
    <source>
        <dbReference type="ARBA" id="ARBA00023015"/>
    </source>
</evidence>
<reference evidence="8" key="1">
    <citation type="submission" date="2023-03" db="EMBL/GenBank/DDBJ databases">
        <title>Near-Complete genome sequence of Lipomyces tetrasporous NRRL Y-64009, an oleaginous yeast capable of growing on lignocellulosic hydrolysates.</title>
        <authorList>
            <consortium name="Lawrence Berkeley National Laboratory"/>
            <person name="Jagtap S.S."/>
            <person name="Liu J.-J."/>
            <person name="Walukiewicz H.E."/>
            <person name="Pangilinan J."/>
            <person name="Lipzen A."/>
            <person name="Ahrendt S."/>
            <person name="Koriabine M."/>
            <person name="Cobaugh K."/>
            <person name="Salamov A."/>
            <person name="Yoshinaga Y."/>
            <person name="Ng V."/>
            <person name="Daum C."/>
            <person name="Grigoriev I.V."/>
            <person name="Slininger P.J."/>
            <person name="Dien B.S."/>
            <person name="Jin Y.-S."/>
            <person name="Rao C.V."/>
        </authorList>
    </citation>
    <scope>NUCLEOTIDE SEQUENCE</scope>
    <source>
        <strain evidence="8">NRRL Y-64009</strain>
    </source>
</reference>
<dbReference type="CDD" id="cd00067">
    <property type="entry name" value="GAL4"/>
    <property type="match status" value="1"/>
</dbReference>
<evidence type="ECO:0000313" key="9">
    <source>
        <dbReference type="Proteomes" id="UP001217417"/>
    </source>
</evidence>
<dbReference type="PROSITE" id="PS00463">
    <property type="entry name" value="ZN2_CY6_FUNGAL_1"/>
    <property type="match status" value="1"/>
</dbReference>
<dbReference type="PANTHER" id="PTHR31668">
    <property type="entry name" value="GLUCOSE TRANSPORT TRANSCRIPTION REGULATOR RGT1-RELATED-RELATED"/>
    <property type="match status" value="1"/>
</dbReference>
<dbReference type="Pfam" id="PF04082">
    <property type="entry name" value="Fungal_trans"/>
    <property type="match status" value="1"/>
</dbReference>
<dbReference type="GO" id="GO:0000981">
    <property type="term" value="F:DNA-binding transcription factor activity, RNA polymerase II-specific"/>
    <property type="evidence" value="ECO:0007669"/>
    <property type="project" value="InterPro"/>
</dbReference>
<feature type="region of interest" description="Disordered" evidence="6">
    <location>
        <begin position="74"/>
        <end position="126"/>
    </location>
</feature>
<feature type="compositionally biased region" description="Polar residues" evidence="6">
    <location>
        <begin position="726"/>
        <end position="736"/>
    </location>
</feature>
<evidence type="ECO:0000256" key="6">
    <source>
        <dbReference type="SAM" id="MobiDB-lite"/>
    </source>
</evidence>
<evidence type="ECO:0000256" key="1">
    <source>
        <dbReference type="ARBA" id="ARBA00022723"/>
    </source>
</evidence>
<feature type="compositionally biased region" description="Basic and acidic residues" evidence="6">
    <location>
        <begin position="801"/>
        <end position="812"/>
    </location>
</feature>
<dbReference type="RefSeq" id="XP_056041912.1">
    <property type="nucleotide sequence ID" value="XM_056185204.1"/>
</dbReference>
<dbReference type="SMART" id="SM00066">
    <property type="entry name" value="GAL4"/>
    <property type="match status" value="1"/>
</dbReference>
<dbReference type="GO" id="GO:0005634">
    <property type="term" value="C:nucleus"/>
    <property type="evidence" value="ECO:0007669"/>
    <property type="project" value="TreeGrafter"/>
</dbReference>
<feature type="region of interest" description="Disordered" evidence="6">
    <location>
        <begin position="634"/>
        <end position="674"/>
    </location>
</feature>
<keyword evidence="1" id="KW-0479">Metal-binding</keyword>
<dbReference type="GO" id="GO:0001080">
    <property type="term" value="P:nitrogen catabolite activation of transcription from RNA polymerase II promoter"/>
    <property type="evidence" value="ECO:0007669"/>
    <property type="project" value="TreeGrafter"/>
</dbReference>
<dbReference type="CDD" id="cd12148">
    <property type="entry name" value="fungal_TF_MHR"/>
    <property type="match status" value="1"/>
</dbReference>
<keyword evidence="3" id="KW-0805">Transcription regulation</keyword>
<dbReference type="GeneID" id="80880370"/>